<evidence type="ECO:0000256" key="1">
    <source>
        <dbReference type="SAM" id="MobiDB-lite"/>
    </source>
</evidence>
<dbReference type="AlphaFoldDB" id="A0A1C3L302"/>
<protein>
    <submittedName>
        <fullName evidence="2">Uncharacterized protein</fullName>
    </submittedName>
</protein>
<name>A0A1C3L302_PLAMA</name>
<dbReference type="Proteomes" id="UP000219799">
    <property type="component" value="Chromosome 14"/>
</dbReference>
<feature type="region of interest" description="Disordered" evidence="1">
    <location>
        <begin position="206"/>
        <end position="235"/>
    </location>
</feature>
<feature type="compositionally biased region" description="Acidic residues" evidence="1">
    <location>
        <begin position="209"/>
        <end position="219"/>
    </location>
</feature>
<accession>A0A1C3L302</accession>
<gene>
    <name evidence="2" type="primary">PmlGA01_140042500</name>
    <name evidence="2" type="ORF">PMLGA01_140042500</name>
</gene>
<evidence type="ECO:0000313" key="3">
    <source>
        <dbReference type="Proteomes" id="UP000219799"/>
    </source>
</evidence>
<reference evidence="2 3" key="1">
    <citation type="submission" date="2016-06" db="EMBL/GenBank/DDBJ databases">
        <authorList>
            <consortium name="Pathogen Informatics"/>
        </authorList>
    </citation>
    <scope>NUCLEOTIDE SEQUENCE [LARGE SCALE GENOMIC DNA]</scope>
    <source>
        <strain evidence="2">PmlGA01</strain>
    </source>
</reference>
<evidence type="ECO:0000313" key="2">
    <source>
        <dbReference type="EMBL" id="SBT80925.1"/>
    </source>
</evidence>
<feature type="compositionally biased region" description="Basic and acidic residues" evidence="1">
    <location>
        <begin position="220"/>
        <end position="231"/>
    </location>
</feature>
<sequence>MLHNLLHKRKSFTIILPDQECRFFNKWVSNKKQGINILYKRHFGVSGSYGYSIFAKEGNYNSNVGKNNLHQYQDKYYGNNLIKVKNFYFTKWPGTVSKLGGFYFFGKNYNMGFYHMLIEEEGEIKKDIALISSCNKRHIEHKKIENKMKDLSCGYSVQIILSGKGVKCYYEDINYTPIKINYRNNIKQYYNFKKPHKDLKMIEEKNNENVDENVDENEKEGDVKTSEEQKQNRNRTKKVKKIFVRLGIGTKNIDITRVLTMHKKYVNIDVDKTGTIINVYGYNKKYVGSVSHRLYKIVKMNVYTMKGGYVYLHKPKQKIPKKK</sequence>
<dbReference type="VEuPathDB" id="PlasmoDB:PmUG01_14059100"/>
<dbReference type="EMBL" id="LT594502">
    <property type="protein sequence ID" value="SBT80925.1"/>
    <property type="molecule type" value="Genomic_DNA"/>
</dbReference>
<proteinExistence type="predicted"/>
<organism evidence="2 3">
    <name type="scientific">Plasmodium malariae</name>
    <dbReference type="NCBI Taxonomy" id="5858"/>
    <lineage>
        <taxon>Eukaryota</taxon>
        <taxon>Sar</taxon>
        <taxon>Alveolata</taxon>
        <taxon>Apicomplexa</taxon>
        <taxon>Aconoidasida</taxon>
        <taxon>Haemosporida</taxon>
        <taxon>Plasmodiidae</taxon>
        <taxon>Plasmodium</taxon>
        <taxon>Plasmodium (Plasmodium)</taxon>
    </lineage>
</organism>